<evidence type="ECO:0000313" key="1">
    <source>
        <dbReference type="EMBL" id="GME78218.1"/>
    </source>
</evidence>
<gene>
    <name evidence="1" type="ORF">Cboi02_000575000</name>
</gene>
<reference evidence="1" key="1">
    <citation type="submission" date="2023-04" db="EMBL/GenBank/DDBJ databases">
        <title>Candida boidinii NBRC 10035.</title>
        <authorList>
            <person name="Ichikawa N."/>
            <person name="Sato H."/>
            <person name="Tonouchi N."/>
        </authorList>
    </citation>
    <scope>NUCLEOTIDE SEQUENCE</scope>
    <source>
        <strain evidence="1">NBRC 10035</strain>
    </source>
</reference>
<dbReference type="Proteomes" id="UP001165120">
    <property type="component" value="Unassembled WGS sequence"/>
</dbReference>
<dbReference type="EMBL" id="BSXN01002984">
    <property type="protein sequence ID" value="GME78218.1"/>
    <property type="molecule type" value="Genomic_DNA"/>
</dbReference>
<organism evidence="1 2">
    <name type="scientific">Candida boidinii</name>
    <name type="common">Yeast</name>
    <dbReference type="NCBI Taxonomy" id="5477"/>
    <lineage>
        <taxon>Eukaryota</taxon>
        <taxon>Fungi</taxon>
        <taxon>Dikarya</taxon>
        <taxon>Ascomycota</taxon>
        <taxon>Saccharomycotina</taxon>
        <taxon>Pichiomycetes</taxon>
        <taxon>Pichiales</taxon>
        <taxon>Pichiaceae</taxon>
        <taxon>Ogataea</taxon>
        <taxon>Ogataea/Candida clade</taxon>
    </lineage>
</organism>
<protein>
    <submittedName>
        <fullName evidence="1">Unnamed protein product</fullName>
    </submittedName>
</protein>
<accession>A0A9W6T7U2</accession>
<sequence>MLRDIHKFNFKKKSYVDTDLYNYIISTSDLESLRNNPLSILSTIDLFNNTTLNSNEFNLNDSKISKKHLNKISEQFEKSFPTTIVQTGIEKDYGFSLIYLINKYIQKFEKNNYKTKPSFTFYAFELDSRSINIDNRTTNTNTHKESDDESVDDNLINYLIELAGFKDYVKIIRKPSIFQCFTSLIELLNKKNTKLEMFLYNCNIKNEKNDLIELRMAESLGLIEPGITVIRLDDSSLNKNDFDESNSIYYSYILGSPNDRRHFINQRKFSDSNELLQDYHLPNYPGRWNIIYEPLDNNDPCFVKCADFLDS</sequence>
<evidence type="ECO:0000313" key="2">
    <source>
        <dbReference type="Proteomes" id="UP001165120"/>
    </source>
</evidence>
<comment type="caution">
    <text evidence="1">The sequence shown here is derived from an EMBL/GenBank/DDBJ whole genome shotgun (WGS) entry which is preliminary data.</text>
</comment>
<keyword evidence="2" id="KW-1185">Reference proteome</keyword>
<name>A0A9W6T7U2_CANBO</name>
<dbReference type="AlphaFoldDB" id="A0A9W6T7U2"/>
<proteinExistence type="predicted"/>